<name>A0A380MND5_STRGR</name>
<protein>
    <submittedName>
        <fullName evidence="1">Uncharacterized protein</fullName>
    </submittedName>
</protein>
<organism evidence="1 2">
    <name type="scientific">Streptomyces griseus</name>
    <dbReference type="NCBI Taxonomy" id="1911"/>
    <lineage>
        <taxon>Bacteria</taxon>
        <taxon>Bacillati</taxon>
        <taxon>Actinomycetota</taxon>
        <taxon>Actinomycetes</taxon>
        <taxon>Kitasatosporales</taxon>
        <taxon>Streptomycetaceae</taxon>
        <taxon>Streptomyces</taxon>
    </lineage>
</organism>
<dbReference type="Proteomes" id="UP000254150">
    <property type="component" value="Unassembled WGS sequence"/>
</dbReference>
<sequence length="146" mass="15767">MTSGANRGLRRAGVIAAAALVPFAVVNNAWAGEYESYIVQALPGFESSRWTDDGGTGVTKVEFTKCKVNSGYTAFTSTHVQMWEHIKAWPDEQRGSTRKYTACKTGTSVGEFPAMTKGDVSYFKVSKINGGTGTIHLDVSKVRVAH</sequence>
<reference evidence="1 2" key="1">
    <citation type="submission" date="2018-06" db="EMBL/GenBank/DDBJ databases">
        <authorList>
            <consortium name="Pathogen Informatics"/>
            <person name="Doyle S."/>
        </authorList>
    </citation>
    <scope>NUCLEOTIDE SEQUENCE [LARGE SCALE GENOMIC DNA]</scope>
    <source>
        <strain evidence="1 2">NCTC7807</strain>
    </source>
</reference>
<gene>
    <name evidence="1" type="ORF">NCTC7807_00497</name>
</gene>
<evidence type="ECO:0000313" key="2">
    <source>
        <dbReference type="Proteomes" id="UP000254150"/>
    </source>
</evidence>
<proteinExistence type="predicted"/>
<dbReference type="GeneID" id="95070390"/>
<evidence type="ECO:0000313" key="1">
    <source>
        <dbReference type="EMBL" id="SUO93684.1"/>
    </source>
</evidence>
<accession>A0A380MND5</accession>
<dbReference type="EMBL" id="UHID01000001">
    <property type="protein sequence ID" value="SUO93684.1"/>
    <property type="molecule type" value="Genomic_DNA"/>
</dbReference>
<dbReference type="AlphaFoldDB" id="A0A380MND5"/>
<dbReference type="RefSeq" id="WP_124287571.1">
    <property type="nucleotide sequence ID" value="NZ_UHID01000001.1"/>
</dbReference>